<dbReference type="Gramene" id="ERN06737">
    <property type="protein sequence ID" value="ERN06737"/>
    <property type="gene ID" value="AMTR_s00005p00064930"/>
</dbReference>
<evidence type="ECO:0000313" key="2">
    <source>
        <dbReference type="EMBL" id="ERN06737.1"/>
    </source>
</evidence>
<dbReference type="AlphaFoldDB" id="W1PA27"/>
<keyword evidence="3" id="KW-1185">Reference proteome</keyword>
<feature type="compositionally biased region" description="Basic and acidic residues" evidence="1">
    <location>
        <begin position="1"/>
        <end position="14"/>
    </location>
</feature>
<dbReference type="Proteomes" id="UP000017836">
    <property type="component" value="Unassembled WGS sequence"/>
</dbReference>
<evidence type="ECO:0000256" key="1">
    <source>
        <dbReference type="SAM" id="MobiDB-lite"/>
    </source>
</evidence>
<proteinExistence type="predicted"/>
<reference evidence="3" key="1">
    <citation type="journal article" date="2013" name="Science">
        <title>The Amborella genome and the evolution of flowering plants.</title>
        <authorList>
            <consortium name="Amborella Genome Project"/>
        </authorList>
    </citation>
    <scope>NUCLEOTIDE SEQUENCE [LARGE SCALE GENOMIC DNA]</scope>
</reference>
<feature type="region of interest" description="Disordered" evidence="1">
    <location>
        <begin position="1"/>
        <end position="41"/>
    </location>
</feature>
<dbReference type="HOGENOM" id="CLU_2253686_0_0_1"/>
<evidence type="ECO:0000313" key="3">
    <source>
        <dbReference type="Proteomes" id="UP000017836"/>
    </source>
</evidence>
<name>W1PA27_AMBTC</name>
<sequence>MDFFHGNRRDKEEPNSNAVWDDDEQEVEEVTKDPVNPPKRPEKDHVYLAAYLTPFLCKFAFPRSSCNAIRPGCFFVACRFHFPVVNDPMGVDTIRIPHWSLQEI</sequence>
<dbReference type="EMBL" id="KI393866">
    <property type="protein sequence ID" value="ERN06737.1"/>
    <property type="molecule type" value="Genomic_DNA"/>
</dbReference>
<gene>
    <name evidence="2" type="ORF">AMTR_s00005p00064930</name>
</gene>
<protein>
    <submittedName>
        <fullName evidence="2">Uncharacterized protein</fullName>
    </submittedName>
</protein>
<organism evidence="2 3">
    <name type="scientific">Amborella trichopoda</name>
    <dbReference type="NCBI Taxonomy" id="13333"/>
    <lineage>
        <taxon>Eukaryota</taxon>
        <taxon>Viridiplantae</taxon>
        <taxon>Streptophyta</taxon>
        <taxon>Embryophyta</taxon>
        <taxon>Tracheophyta</taxon>
        <taxon>Spermatophyta</taxon>
        <taxon>Magnoliopsida</taxon>
        <taxon>Amborellales</taxon>
        <taxon>Amborellaceae</taxon>
        <taxon>Amborella</taxon>
    </lineage>
</organism>
<accession>W1PA27</accession>